<dbReference type="GeneID" id="120060712"/>
<dbReference type="RefSeq" id="XP_038866043.1">
    <property type="nucleotide sequence ID" value="XM_039010115.1"/>
</dbReference>
<name>A0A8U1GWY7_SALNM</name>
<dbReference type="Gene3D" id="3.90.1750.10">
    <property type="entry name" value="Hect, E3 ligase catalytic domains"/>
    <property type="match status" value="1"/>
</dbReference>
<keyword evidence="2 3" id="KW-0833">Ubl conjugation pathway</keyword>
<evidence type="ECO:0000259" key="4">
    <source>
        <dbReference type="PROSITE" id="PS50237"/>
    </source>
</evidence>
<reference evidence="6" key="1">
    <citation type="submission" date="2025-08" db="UniProtKB">
        <authorList>
            <consortium name="RefSeq"/>
        </authorList>
    </citation>
    <scope>IDENTIFICATION</scope>
    <source>
        <tissue evidence="6">White muscle</tissue>
    </source>
</reference>
<dbReference type="InterPro" id="IPR035983">
    <property type="entry name" value="Hect_E3_ubiquitin_ligase"/>
</dbReference>
<dbReference type="Pfam" id="PF00632">
    <property type="entry name" value="HECT"/>
    <property type="match status" value="1"/>
</dbReference>
<evidence type="ECO:0000256" key="2">
    <source>
        <dbReference type="ARBA" id="ARBA00022786"/>
    </source>
</evidence>
<dbReference type="AlphaFoldDB" id="A0A8U1GWY7"/>
<keyword evidence="1" id="KW-0808">Transferase</keyword>
<dbReference type="KEGG" id="snh:120060712"/>
<evidence type="ECO:0000256" key="1">
    <source>
        <dbReference type="ARBA" id="ARBA00022679"/>
    </source>
</evidence>
<organism evidence="5 6">
    <name type="scientific">Salvelinus namaycush</name>
    <name type="common">Lake trout</name>
    <name type="synonym">Salmo namaycush</name>
    <dbReference type="NCBI Taxonomy" id="8040"/>
    <lineage>
        <taxon>Eukaryota</taxon>
        <taxon>Metazoa</taxon>
        <taxon>Chordata</taxon>
        <taxon>Craniata</taxon>
        <taxon>Vertebrata</taxon>
        <taxon>Euteleostomi</taxon>
        <taxon>Actinopterygii</taxon>
        <taxon>Neopterygii</taxon>
        <taxon>Teleostei</taxon>
        <taxon>Protacanthopterygii</taxon>
        <taxon>Salmoniformes</taxon>
        <taxon>Salmonidae</taxon>
        <taxon>Salmoninae</taxon>
        <taxon>Salvelinus</taxon>
    </lineage>
</organism>
<dbReference type="Proteomes" id="UP000808372">
    <property type="component" value="Chromosome 16"/>
</dbReference>
<evidence type="ECO:0000256" key="3">
    <source>
        <dbReference type="PROSITE-ProRule" id="PRU00104"/>
    </source>
</evidence>
<sequence length="357" mass="39866">MNISAILRTLWSRVDQDHCPIANMINVHRGNVLNSSLYAFQRKNFNAGAKMDVAFVDVESKAEGAVDQGGPSREYYRLLRDSAIFEGPEGAKWLSLDVHASHEGLYGTIGKMISVCVVHGGVGPHFSERLFAAVCGNPAPPLSLEEVSHTTLRAHLENIKKAEDLSEVKNKLEESVDWLSLLGLTRIVVKTMEDRDGVVELVAQQFVHGSMQVALEQLKYGLNSFGPLFVDSIKPPTARDLRDLFTVTYSIPCGNRRCLENDTICHWFNWLAEVQECPPLTVVMVFEFATGATVVPPLGFEDTATIEFLHKARGRLAGQQKKTYPEANTCAVTLRLPLHSTYNTTFRCWIKTYFYDT</sequence>
<proteinExistence type="predicted"/>
<feature type="domain" description="HECT" evidence="4">
    <location>
        <begin position="285"/>
        <end position="343"/>
    </location>
</feature>
<dbReference type="InterPro" id="IPR000569">
    <property type="entry name" value="HECT_dom"/>
</dbReference>
<dbReference type="SUPFAM" id="SSF56204">
    <property type="entry name" value="Hect, E3 ligase catalytic domain"/>
    <property type="match status" value="1"/>
</dbReference>
<dbReference type="Gene3D" id="3.30.2410.10">
    <property type="entry name" value="Hect, E3 ligase catalytic domain"/>
    <property type="match status" value="1"/>
</dbReference>
<dbReference type="SMART" id="SM00119">
    <property type="entry name" value="HECTc"/>
    <property type="match status" value="1"/>
</dbReference>
<evidence type="ECO:0000313" key="5">
    <source>
        <dbReference type="Proteomes" id="UP000808372"/>
    </source>
</evidence>
<keyword evidence="5" id="KW-1185">Reference proteome</keyword>
<feature type="active site" description="Glycyl thioester intermediate" evidence="3">
    <location>
        <position position="330"/>
    </location>
</feature>
<protein>
    <submittedName>
        <fullName evidence="6">G2/M phase-specific E3 ubiquitin-protein ligase-like isoform X1</fullName>
    </submittedName>
</protein>
<evidence type="ECO:0000313" key="6">
    <source>
        <dbReference type="RefSeq" id="XP_038866043.1"/>
    </source>
</evidence>
<gene>
    <name evidence="6" type="primary">LOC120060712</name>
</gene>
<dbReference type="PROSITE" id="PS50237">
    <property type="entry name" value="HECT"/>
    <property type="match status" value="1"/>
</dbReference>
<accession>A0A8U1GWY7</accession>
<dbReference type="GO" id="GO:0004842">
    <property type="term" value="F:ubiquitin-protein transferase activity"/>
    <property type="evidence" value="ECO:0007669"/>
    <property type="project" value="InterPro"/>
</dbReference>